<name>A0A4R6LHS3_9FIRM</name>
<evidence type="ECO:0000256" key="5">
    <source>
        <dbReference type="ARBA" id="ARBA00022960"/>
    </source>
</evidence>
<evidence type="ECO:0000256" key="8">
    <source>
        <dbReference type="SAM" id="Phobius"/>
    </source>
</evidence>
<evidence type="ECO:0000256" key="3">
    <source>
        <dbReference type="ARBA" id="ARBA00022475"/>
    </source>
</evidence>
<feature type="transmembrane region" description="Helical" evidence="8">
    <location>
        <begin position="12"/>
        <end position="35"/>
    </location>
</feature>
<dbReference type="GO" id="GO:0005886">
    <property type="term" value="C:plasma membrane"/>
    <property type="evidence" value="ECO:0007669"/>
    <property type="project" value="UniProtKB-SubCell"/>
</dbReference>
<keyword evidence="6 8" id="KW-1133">Transmembrane helix</keyword>
<feature type="transmembrane region" description="Helical" evidence="8">
    <location>
        <begin position="41"/>
        <end position="64"/>
    </location>
</feature>
<comment type="similarity">
    <text evidence="2">Belongs to the MreD family.</text>
</comment>
<evidence type="ECO:0000256" key="2">
    <source>
        <dbReference type="ARBA" id="ARBA00007776"/>
    </source>
</evidence>
<dbReference type="AlphaFoldDB" id="A0A4R6LHS3"/>
<evidence type="ECO:0000256" key="7">
    <source>
        <dbReference type="ARBA" id="ARBA00023136"/>
    </source>
</evidence>
<dbReference type="GO" id="GO:0008360">
    <property type="term" value="P:regulation of cell shape"/>
    <property type="evidence" value="ECO:0007669"/>
    <property type="project" value="UniProtKB-KW"/>
</dbReference>
<gene>
    <name evidence="9" type="ORF">DFR79_12313</name>
</gene>
<keyword evidence="5" id="KW-0133">Cell shape</keyword>
<reference evidence="9 10" key="1">
    <citation type="submission" date="2019-03" db="EMBL/GenBank/DDBJ databases">
        <title>Subsurface microbial communities from deep shales in Ohio and West Virginia, USA.</title>
        <authorList>
            <person name="Wrighton K."/>
        </authorList>
    </citation>
    <scope>NUCLEOTIDE SEQUENCE [LARGE SCALE GENOMIC DNA]</scope>
    <source>
        <strain evidence="9 10">MA284_T2</strain>
    </source>
</reference>
<evidence type="ECO:0000313" key="10">
    <source>
        <dbReference type="Proteomes" id="UP000295064"/>
    </source>
</evidence>
<proteinExistence type="inferred from homology"/>
<dbReference type="EMBL" id="SNWX01000023">
    <property type="protein sequence ID" value="TDO83474.1"/>
    <property type="molecule type" value="Genomic_DNA"/>
</dbReference>
<dbReference type="Proteomes" id="UP000295064">
    <property type="component" value="Unassembled WGS sequence"/>
</dbReference>
<evidence type="ECO:0000256" key="4">
    <source>
        <dbReference type="ARBA" id="ARBA00022692"/>
    </source>
</evidence>
<dbReference type="InterPro" id="IPR007227">
    <property type="entry name" value="Cell_shape_determining_MreD"/>
</dbReference>
<evidence type="ECO:0000256" key="6">
    <source>
        <dbReference type="ARBA" id="ARBA00022989"/>
    </source>
</evidence>
<keyword evidence="3" id="KW-1003">Cell membrane</keyword>
<dbReference type="NCBIfam" id="TIGR03426">
    <property type="entry name" value="shape_MreD"/>
    <property type="match status" value="1"/>
</dbReference>
<accession>A0A4R6LHS3</accession>
<dbReference type="Pfam" id="PF04093">
    <property type="entry name" value="MreD"/>
    <property type="match status" value="1"/>
</dbReference>
<evidence type="ECO:0000313" key="9">
    <source>
        <dbReference type="EMBL" id="TDO83474.1"/>
    </source>
</evidence>
<comment type="subcellular location">
    <subcellularLocation>
        <location evidence="1">Cell membrane</location>
        <topology evidence="1">Multi-pass membrane protein</topology>
    </subcellularLocation>
</comment>
<feature type="transmembrane region" description="Helical" evidence="8">
    <location>
        <begin position="71"/>
        <end position="92"/>
    </location>
</feature>
<protein>
    <submittedName>
        <fullName evidence="9">Rod shape-determining protein MreD</fullName>
    </submittedName>
</protein>
<feature type="transmembrane region" description="Helical" evidence="8">
    <location>
        <begin position="136"/>
        <end position="163"/>
    </location>
</feature>
<feature type="transmembrane region" description="Helical" evidence="8">
    <location>
        <begin position="104"/>
        <end position="124"/>
    </location>
</feature>
<sequence length="172" mass="19314">MYGGEFKLKKYLFNISILILLLICQLSIAIIFPSLKLIPDFILIFIVIRAIIFGAKDAMIYGAIGGLLQDVFLASFIGLFTPVKIAVAFLAALLSGRFFPENLLIPPLGVFMATVVHELLYLLLKENYLFSADYLVLIKEIILPLAALNALITFFVYLIYFLWGRWDLSGQA</sequence>
<organism evidence="9 10">
    <name type="scientific">Halanaerobium saccharolyticum</name>
    <dbReference type="NCBI Taxonomy" id="43595"/>
    <lineage>
        <taxon>Bacteria</taxon>
        <taxon>Bacillati</taxon>
        <taxon>Bacillota</taxon>
        <taxon>Clostridia</taxon>
        <taxon>Halanaerobiales</taxon>
        <taxon>Halanaerobiaceae</taxon>
        <taxon>Halanaerobium</taxon>
    </lineage>
</organism>
<keyword evidence="7 8" id="KW-0472">Membrane</keyword>
<keyword evidence="4 8" id="KW-0812">Transmembrane</keyword>
<comment type="caution">
    <text evidence="9">The sequence shown here is derived from an EMBL/GenBank/DDBJ whole genome shotgun (WGS) entry which is preliminary data.</text>
</comment>
<evidence type="ECO:0000256" key="1">
    <source>
        <dbReference type="ARBA" id="ARBA00004651"/>
    </source>
</evidence>